<dbReference type="InterPro" id="IPR050908">
    <property type="entry name" value="SmbC-like"/>
</dbReference>
<comment type="caution">
    <text evidence="2">The sequence shown here is derived from an EMBL/GenBank/DDBJ whole genome shotgun (WGS) entry which is preliminary data.</text>
</comment>
<dbReference type="OrthoDB" id="7860733at2"/>
<dbReference type="Pfam" id="PF06445">
    <property type="entry name" value="GyrI-like"/>
    <property type="match status" value="1"/>
</dbReference>
<gene>
    <name evidence="2" type="ORF">JM93_01663</name>
</gene>
<dbReference type="EMBL" id="VLLF01000003">
    <property type="protein sequence ID" value="TWI89460.1"/>
    <property type="molecule type" value="Genomic_DNA"/>
</dbReference>
<dbReference type="SUPFAM" id="SSF55136">
    <property type="entry name" value="Probable bacterial effector-binding domain"/>
    <property type="match status" value="1"/>
</dbReference>
<keyword evidence="3" id="KW-1185">Reference proteome</keyword>
<organism evidence="2 3">
    <name type="scientific">Roseibium hamelinense</name>
    <dbReference type="NCBI Taxonomy" id="150831"/>
    <lineage>
        <taxon>Bacteria</taxon>
        <taxon>Pseudomonadati</taxon>
        <taxon>Pseudomonadota</taxon>
        <taxon>Alphaproteobacteria</taxon>
        <taxon>Hyphomicrobiales</taxon>
        <taxon>Stappiaceae</taxon>
        <taxon>Roseibium</taxon>
    </lineage>
</organism>
<dbReference type="RefSeq" id="WP_145342095.1">
    <property type="nucleotide sequence ID" value="NZ_SMLY01000063.1"/>
</dbReference>
<dbReference type="PANTHER" id="PTHR40055:SF1">
    <property type="entry name" value="TRANSCRIPTIONAL REGULATOR YGIV-RELATED"/>
    <property type="match status" value="1"/>
</dbReference>
<dbReference type="SMART" id="SM00871">
    <property type="entry name" value="AraC_E_bind"/>
    <property type="match status" value="1"/>
</dbReference>
<feature type="domain" description="AraC effector-binding" evidence="1">
    <location>
        <begin position="2"/>
        <end position="155"/>
    </location>
</feature>
<sequence length="155" mass="17036">MPDFQIVETDDIPYLFEERTAPMDPQAIGAEMGKAFGNVLGFMQQHRIQGAGKVMAVYYTAPTDEITFQAGFSVEKDPGTEASSAIQFAQIPAGKAVYFQHKGSYSKLRDAYGAMLAFMEKESLTMGAPCWEVYLNDPAEVPEEALLTDVYMALA</sequence>
<dbReference type="InterPro" id="IPR010499">
    <property type="entry name" value="AraC_E-bd"/>
</dbReference>
<evidence type="ECO:0000313" key="2">
    <source>
        <dbReference type="EMBL" id="TWI89460.1"/>
    </source>
</evidence>
<protein>
    <submittedName>
        <fullName evidence="2">Effector-binding domain-containing protein</fullName>
    </submittedName>
</protein>
<dbReference type="Proteomes" id="UP000320593">
    <property type="component" value="Unassembled WGS sequence"/>
</dbReference>
<dbReference type="InterPro" id="IPR011256">
    <property type="entry name" value="Reg_factor_effector_dom_sf"/>
</dbReference>
<reference evidence="2 3" key="1">
    <citation type="submission" date="2019-07" db="EMBL/GenBank/DDBJ databases">
        <title>Genomic Encyclopedia of Archaeal and Bacterial Type Strains, Phase II (KMG-II): from individual species to whole genera.</title>
        <authorList>
            <person name="Goeker M."/>
        </authorList>
    </citation>
    <scope>NUCLEOTIDE SEQUENCE [LARGE SCALE GENOMIC DNA]</scope>
    <source>
        <strain evidence="2 3">ATCC BAA-252</strain>
    </source>
</reference>
<dbReference type="Gene3D" id="3.20.80.10">
    <property type="entry name" value="Regulatory factor, effector binding domain"/>
    <property type="match status" value="1"/>
</dbReference>
<proteinExistence type="predicted"/>
<accession>A0A562T9I9</accession>
<dbReference type="PANTHER" id="PTHR40055">
    <property type="entry name" value="TRANSCRIPTIONAL REGULATOR YGIV-RELATED"/>
    <property type="match status" value="1"/>
</dbReference>
<dbReference type="InterPro" id="IPR029442">
    <property type="entry name" value="GyrI-like"/>
</dbReference>
<dbReference type="AlphaFoldDB" id="A0A562T9I9"/>
<name>A0A562T9I9_9HYPH</name>
<evidence type="ECO:0000313" key="3">
    <source>
        <dbReference type="Proteomes" id="UP000320593"/>
    </source>
</evidence>
<evidence type="ECO:0000259" key="1">
    <source>
        <dbReference type="SMART" id="SM00871"/>
    </source>
</evidence>